<name>A0A2N9XX38_9NEIS</name>
<reference evidence="1 2" key="1">
    <citation type="journal article" date="2017" name="MBio">
        <title>Type VI secretion-mediated competition in the bee gut microbiome.</title>
        <authorList>
            <person name="Steele M.I."/>
            <person name="Kwong W.K."/>
            <person name="Powell J.E."/>
            <person name="Whiteley M."/>
            <person name="Moran N.A."/>
        </authorList>
    </citation>
    <scope>NUCLEOTIDE SEQUENCE [LARGE SCALE GENOMIC DNA]</scope>
    <source>
        <strain evidence="1 2">Occ4-2</strain>
    </source>
</reference>
<dbReference type="Proteomes" id="UP000231484">
    <property type="component" value="Unassembled WGS sequence"/>
</dbReference>
<organism evidence="1 2">
    <name type="scientific">Snodgrassella alvi</name>
    <dbReference type="NCBI Taxonomy" id="1196083"/>
    <lineage>
        <taxon>Bacteria</taxon>
        <taxon>Pseudomonadati</taxon>
        <taxon>Pseudomonadota</taxon>
        <taxon>Betaproteobacteria</taxon>
        <taxon>Neisseriales</taxon>
        <taxon>Neisseriaceae</taxon>
        <taxon>Snodgrassella</taxon>
    </lineage>
</organism>
<gene>
    <name evidence="1" type="ORF">BHC48_00260</name>
</gene>
<sequence>MDMSNEFKKSIQPFFWVENGENVSVCLNAGTYRNELFQTRKEEGFEGNGYDWTALATRFLKEKLPNLKNAIEFDSEAEMFCAYSSDKDALEKFIIGFKNACENNFLIQDLFSKIELD</sequence>
<comment type="caution">
    <text evidence="1">The sequence shown here is derived from an EMBL/GenBank/DDBJ whole genome shotgun (WGS) entry which is preliminary data.</text>
</comment>
<dbReference type="EMBL" id="MEIQ01000001">
    <property type="protein sequence ID" value="PIT54441.1"/>
    <property type="molecule type" value="Genomic_DNA"/>
</dbReference>
<evidence type="ECO:0000313" key="1">
    <source>
        <dbReference type="EMBL" id="PIT54441.1"/>
    </source>
</evidence>
<protein>
    <recommendedName>
        <fullName evidence="3">Immunity protein 51</fullName>
    </recommendedName>
</protein>
<accession>A0A2N9XX38</accession>
<dbReference type="AlphaFoldDB" id="A0A2N9XX38"/>
<evidence type="ECO:0008006" key="3">
    <source>
        <dbReference type="Google" id="ProtNLM"/>
    </source>
</evidence>
<dbReference type="Pfam" id="PF15595">
    <property type="entry name" value="Imm51"/>
    <property type="match status" value="1"/>
</dbReference>
<proteinExistence type="predicted"/>
<dbReference type="InterPro" id="IPR028956">
    <property type="entry name" value="Imm51"/>
</dbReference>
<evidence type="ECO:0000313" key="2">
    <source>
        <dbReference type="Proteomes" id="UP000231484"/>
    </source>
</evidence>